<evidence type="ECO:0000256" key="2">
    <source>
        <dbReference type="ARBA" id="ARBA00006375"/>
    </source>
</evidence>
<comment type="caution">
    <text evidence="11">The sequence shown here is derived from an EMBL/GenBank/DDBJ whole genome shotgun (WGS) entry which is preliminary data.</text>
</comment>
<dbReference type="InterPro" id="IPR018108">
    <property type="entry name" value="MCP_transmembrane"/>
</dbReference>
<evidence type="ECO:0000256" key="5">
    <source>
        <dbReference type="ARBA" id="ARBA00022737"/>
    </source>
</evidence>
<sequence>MALWCERNELKLNTGMAGVIVGHPLDTVKVHLQTQNMNNPKYKGTIHCLRSLLVKEGLKGVYRGVTSPPYGSCWHKRHCQKNRLQVNKSASKGPVDCLREIYVNDGIKGVFKGCGVTIGREVPAFGVYFFTYELLTRSENNVPISTWNMILAGGLAGVASWIAIYPIDVIKSKMQVDGISSPQYTNSYDCLKKSIKNGGVSCLFRGLTPTLIRAFPVNAVTFTVVTWTMRILSGDGLKETESILERYADVVCTLKVTENSPS</sequence>
<evidence type="ECO:0000256" key="3">
    <source>
        <dbReference type="ARBA" id="ARBA00022448"/>
    </source>
</evidence>
<keyword evidence="3 10" id="KW-0813">Transport</keyword>
<evidence type="ECO:0000313" key="11">
    <source>
        <dbReference type="EMBL" id="KAJ8967474.1"/>
    </source>
</evidence>
<evidence type="ECO:0000313" key="12">
    <source>
        <dbReference type="Proteomes" id="UP001162156"/>
    </source>
</evidence>
<dbReference type="PROSITE" id="PS50920">
    <property type="entry name" value="SOLCAR"/>
    <property type="match status" value="2"/>
</dbReference>
<reference evidence="11" key="1">
    <citation type="journal article" date="2023" name="Insect Mol. Biol.">
        <title>Genome sequencing provides insights into the evolution of gene families encoding plant cell wall-degrading enzymes in longhorned beetles.</title>
        <authorList>
            <person name="Shin N.R."/>
            <person name="Okamura Y."/>
            <person name="Kirsch R."/>
            <person name="Pauchet Y."/>
        </authorList>
    </citation>
    <scope>NUCLEOTIDE SEQUENCE</scope>
    <source>
        <strain evidence="11">RBIC_L_NR</strain>
    </source>
</reference>
<proteinExistence type="inferred from homology"/>
<dbReference type="GO" id="GO:0022857">
    <property type="term" value="F:transmembrane transporter activity"/>
    <property type="evidence" value="ECO:0007669"/>
    <property type="project" value="TreeGrafter"/>
</dbReference>
<name>A0AAV8ZPE3_9CUCU</name>
<evidence type="ECO:0000256" key="8">
    <source>
        <dbReference type="ARBA" id="ARBA00023136"/>
    </source>
</evidence>
<keyword evidence="6" id="KW-1133">Transmembrane helix</keyword>
<feature type="repeat" description="Solcar" evidence="9">
    <location>
        <begin position="9"/>
        <end position="89"/>
    </location>
</feature>
<protein>
    <recommendedName>
        <fullName evidence="13">Mitochondrial basic amino acids transporter</fullName>
    </recommendedName>
</protein>
<evidence type="ECO:0000256" key="4">
    <source>
        <dbReference type="ARBA" id="ARBA00022692"/>
    </source>
</evidence>
<keyword evidence="4 9" id="KW-0812">Transmembrane</keyword>
<keyword evidence="12" id="KW-1185">Reference proteome</keyword>
<organism evidence="11 12">
    <name type="scientific">Rhamnusium bicolor</name>
    <dbReference type="NCBI Taxonomy" id="1586634"/>
    <lineage>
        <taxon>Eukaryota</taxon>
        <taxon>Metazoa</taxon>
        <taxon>Ecdysozoa</taxon>
        <taxon>Arthropoda</taxon>
        <taxon>Hexapoda</taxon>
        <taxon>Insecta</taxon>
        <taxon>Pterygota</taxon>
        <taxon>Neoptera</taxon>
        <taxon>Endopterygota</taxon>
        <taxon>Coleoptera</taxon>
        <taxon>Polyphaga</taxon>
        <taxon>Cucujiformia</taxon>
        <taxon>Chrysomeloidea</taxon>
        <taxon>Cerambycidae</taxon>
        <taxon>Lepturinae</taxon>
        <taxon>Rhagiini</taxon>
        <taxon>Rhamnusium</taxon>
    </lineage>
</organism>
<dbReference type="EMBL" id="JANEYF010000851">
    <property type="protein sequence ID" value="KAJ8967474.1"/>
    <property type="molecule type" value="Genomic_DNA"/>
</dbReference>
<dbReference type="SUPFAM" id="SSF103506">
    <property type="entry name" value="Mitochondrial carrier"/>
    <property type="match status" value="1"/>
</dbReference>
<dbReference type="Gene3D" id="1.50.40.10">
    <property type="entry name" value="Mitochondrial carrier domain"/>
    <property type="match status" value="2"/>
</dbReference>
<feature type="repeat" description="Solcar" evidence="9">
    <location>
        <begin position="144"/>
        <end position="231"/>
    </location>
</feature>
<dbReference type="Pfam" id="PF00153">
    <property type="entry name" value="Mito_carr"/>
    <property type="match status" value="3"/>
</dbReference>
<dbReference type="InterPro" id="IPR023395">
    <property type="entry name" value="MCP_dom_sf"/>
</dbReference>
<evidence type="ECO:0000256" key="1">
    <source>
        <dbReference type="ARBA" id="ARBA00004225"/>
    </source>
</evidence>
<comment type="similarity">
    <text evidence="2 10">Belongs to the mitochondrial carrier (TC 2.A.29) family.</text>
</comment>
<dbReference type="GO" id="GO:0031966">
    <property type="term" value="C:mitochondrial membrane"/>
    <property type="evidence" value="ECO:0007669"/>
    <property type="project" value="UniProtKB-SubCell"/>
</dbReference>
<dbReference type="Proteomes" id="UP001162156">
    <property type="component" value="Unassembled WGS sequence"/>
</dbReference>
<dbReference type="PANTHER" id="PTHR45624:SF61">
    <property type="entry name" value="MITOCHONDRIAL BASIC AMINO ACIDS TRANSPORTER"/>
    <property type="match status" value="1"/>
</dbReference>
<evidence type="ECO:0000256" key="6">
    <source>
        <dbReference type="ARBA" id="ARBA00022989"/>
    </source>
</evidence>
<gene>
    <name evidence="11" type="ORF">NQ314_002788</name>
</gene>
<dbReference type="InterPro" id="IPR050567">
    <property type="entry name" value="Mitochondrial_Carrier"/>
</dbReference>
<dbReference type="AlphaFoldDB" id="A0AAV8ZPE3"/>
<keyword evidence="7" id="KW-0496">Mitochondrion</keyword>
<evidence type="ECO:0000256" key="9">
    <source>
        <dbReference type="PROSITE-ProRule" id="PRU00282"/>
    </source>
</evidence>
<evidence type="ECO:0000256" key="7">
    <source>
        <dbReference type="ARBA" id="ARBA00023128"/>
    </source>
</evidence>
<accession>A0AAV8ZPE3</accession>
<dbReference type="PANTHER" id="PTHR45624">
    <property type="entry name" value="MITOCHONDRIAL BASIC AMINO ACIDS TRANSPORTER-RELATED"/>
    <property type="match status" value="1"/>
</dbReference>
<evidence type="ECO:0008006" key="13">
    <source>
        <dbReference type="Google" id="ProtNLM"/>
    </source>
</evidence>
<keyword evidence="8 9" id="KW-0472">Membrane</keyword>
<keyword evidence="5" id="KW-0677">Repeat</keyword>
<evidence type="ECO:0000256" key="10">
    <source>
        <dbReference type="RuleBase" id="RU000488"/>
    </source>
</evidence>
<comment type="subcellular location">
    <subcellularLocation>
        <location evidence="1">Mitochondrion membrane</location>
        <topology evidence="1">Multi-pass membrane protein</topology>
    </subcellularLocation>
</comment>